<evidence type="ECO:0000256" key="3">
    <source>
        <dbReference type="ARBA" id="ARBA00023276"/>
    </source>
</evidence>
<keyword evidence="2" id="KW-0732">Signal</keyword>
<dbReference type="PANTHER" id="PTHR47199:SF2">
    <property type="entry name" value="PHOTOSYSTEM II STABILITY_ASSEMBLY FACTOR HCF136, CHLOROPLASTIC"/>
    <property type="match status" value="1"/>
</dbReference>
<evidence type="ECO:0000256" key="2">
    <source>
        <dbReference type="ARBA" id="ARBA00022729"/>
    </source>
</evidence>
<comment type="caution">
    <text evidence="5">The sequence shown here is derived from an EMBL/GenBank/DDBJ whole genome shotgun (WGS) entry which is preliminary data.</text>
</comment>
<keyword evidence="3" id="KW-0604">Photosystem II</keyword>
<keyword evidence="1" id="KW-0602">Photosynthesis</keyword>
<dbReference type="SUPFAM" id="SSF110296">
    <property type="entry name" value="Oligoxyloglucan reducing end-specific cellobiohydrolase"/>
    <property type="match status" value="2"/>
</dbReference>
<dbReference type="Gene3D" id="2.130.10.10">
    <property type="entry name" value="YVTN repeat-like/Quinoprotein amine dehydrogenase"/>
    <property type="match status" value="2"/>
</dbReference>
<dbReference type="RefSeq" id="WP_345005841.1">
    <property type="nucleotide sequence ID" value="NZ_BAABCY010000054.1"/>
</dbReference>
<dbReference type="InterPro" id="IPR015943">
    <property type="entry name" value="WD40/YVTN_repeat-like_dom_sf"/>
</dbReference>
<dbReference type="InterPro" id="IPR026444">
    <property type="entry name" value="Secre_tail"/>
</dbReference>
<gene>
    <name evidence="5" type="ORF">GCM10022395_19790</name>
</gene>
<dbReference type="InterPro" id="IPR028203">
    <property type="entry name" value="PSII_CF48-like_dom"/>
</dbReference>
<dbReference type="Pfam" id="PF14870">
    <property type="entry name" value="PSII_BNR"/>
    <property type="match status" value="1"/>
</dbReference>
<evidence type="ECO:0000256" key="1">
    <source>
        <dbReference type="ARBA" id="ARBA00022531"/>
    </source>
</evidence>
<evidence type="ECO:0000313" key="6">
    <source>
        <dbReference type="Proteomes" id="UP001500954"/>
    </source>
</evidence>
<evidence type="ECO:0000313" key="5">
    <source>
        <dbReference type="EMBL" id="GAA3570186.1"/>
    </source>
</evidence>
<dbReference type="Proteomes" id="UP001500954">
    <property type="component" value="Unassembled WGS sequence"/>
</dbReference>
<sequence length="428" mass="47821">MNPSKFLFYSSFLAFFNIYSQPTWQTLNAATININNQRFDDIFFLDENTGWAANGYYAAVYKTTDGGKTWAEQLNESELEGDYYFRNIEFLNEDIGFLGTLNGKFFKTSNGGNSWQNVTNISPNPLAICGLDTVGESTIYGCGAYFSPAYIIKSTDSGNTWQYIDMSSYANALVEIYFLTESVGYVSGRSDNGATILKTTDGGNSWNEIYNSNVAGEYCWKMQVLESNTNIIFGSITSVAPNPGKLVKTNNGGQDWNSYDAPETDIQAVGFISENQGWMGGFTTGFYETLNGGQTWTNLNTGSNLNRIFIINPNLAYASGTSLYKFTSETLNAETIKKQDRTPLNITFKSNPVTSILEFDITFESIDNLVIELYSSSGKYIKSLSIEHNIQPKTPHYYAFPVEDLPSGTYLINFHNNTGRESRKFIKK</sequence>
<dbReference type="EMBL" id="BAABCY010000054">
    <property type="protein sequence ID" value="GAA3570186.1"/>
    <property type="molecule type" value="Genomic_DNA"/>
</dbReference>
<reference evidence="6" key="1">
    <citation type="journal article" date="2019" name="Int. J. Syst. Evol. Microbiol.">
        <title>The Global Catalogue of Microorganisms (GCM) 10K type strain sequencing project: providing services to taxonomists for standard genome sequencing and annotation.</title>
        <authorList>
            <consortium name="The Broad Institute Genomics Platform"/>
            <consortium name="The Broad Institute Genome Sequencing Center for Infectious Disease"/>
            <person name="Wu L."/>
            <person name="Ma J."/>
        </authorList>
    </citation>
    <scope>NUCLEOTIDE SEQUENCE [LARGE SCALE GENOMIC DNA]</scope>
    <source>
        <strain evidence="6">JCM 17111</strain>
    </source>
</reference>
<organism evidence="5 6">
    <name type="scientific">Snuella lapsa</name>
    <dbReference type="NCBI Taxonomy" id="870481"/>
    <lineage>
        <taxon>Bacteria</taxon>
        <taxon>Pseudomonadati</taxon>
        <taxon>Bacteroidota</taxon>
        <taxon>Flavobacteriia</taxon>
        <taxon>Flavobacteriales</taxon>
        <taxon>Flavobacteriaceae</taxon>
        <taxon>Snuella</taxon>
    </lineage>
</organism>
<proteinExistence type="predicted"/>
<accession>A0ABP6XRD3</accession>
<keyword evidence="6" id="KW-1185">Reference proteome</keyword>
<evidence type="ECO:0000259" key="4">
    <source>
        <dbReference type="Pfam" id="PF14870"/>
    </source>
</evidence>
<feature type="domain" description="Photosynthesis system II assembly factor Ycf48/Hcf136-like" evidence="4">
    <location>
        <begin position="23"/>
        <end position="161"/>
    </location>
</feature>
<dbReference type="PANTHER" id="PTHR47199">
    <property type="entry name" value="PHOTOSYSTEM II STABILITY/ASSEMBLY FACTOR HCF136, CHLOROPLASTIC"/>
    <property type="match status" value="1"/>
</dbReference>
<dbReference type="NCBIfam" id="TIGR04183">
    <property type="entry name" value="Por_Secre_tail"/>
    <property type="match status" value="1"/>
</dbReference>
<protein>
    <recommendedName>
        <fullName evidence="4">Photosynthesis system II assembly factor Ycf48/Hcf136-like domain-containing protein</fullName>
    </recommendedName>
</protein>
<name>A0ABP6XRD3_9FLAO</name>